<dbReference type="NCBIfam" id="TIGR04485">
    <property type="entry name" value="thiosulf_SoxX"/>
    <property type="match status" value="1"/>
</dbReference>
<sequence>MKPNKQLTLMLGGAITLLLAGCAATTPVPDYEALLTQMMSGSFRDEGIAKTERLQQDSVNLACSKAQGAALPDAVAAPLQAAALKSVPKPANGQYLGDWREGEKLAQNGRGMTWTDKSAAPSANGGNCYNCHQISKAELSFGTIGPSLYQYGKLRGVSDPQSAAAAPIVDYTWAKLWNAKAFNACSEMPRFGHGGLLDETQLKHLMALLLDPQSPVNQ</sequence>
<feature type="signal peptide" evidence="1">
    <location>
        <begin position="1"/>
        <end position="20"/>
    </location>
</feature>
<gene>
    <name evidence="2" type="primary">soxX</name>
    <name evidence="2" type="ORF">LNV07_23300</name>
</gene>
<dbReference type="InterPro" id="IPR036909">
    <property type="entry name" value="Cyt_c-like_dom_sf"/>
</dbReference>
<accession>A0ABT2YLS7</accession>
<dbReference type="SUPFAM" id="SSF46626">
    <property type="entry name" value="Cytochrome c"/>
    <property type="match status" value="1"/>
</dbReference>
<reference evidence="2 3" key="1">
    <citation type="submission" date="2021-11" db="EMBL/GenBank/DDBJ databases">
        <authorList>
            <person name="Liang Q."/>
            <person name="Mou H."/>
            <person name="Liu Z."/>
        </authorList>
    </citation>
    <scope>NUCLEOTIDE SEQUENCE [LARGE SCALE GENOMIC DNA]</scope>
    <source>
        <strain evidence="2 3">CHU3</strain>
    </source>
</reference>
<evidence type="ECO:0000256" key="1">
    <source>
        <dbReference type="SAM" id="SignalP"/>
    </source>
</evidence>
<dbReference type="Gene3D" id="1.10.760.10">
    <property type="entry name" value="Cytochrome c-like domain"/>
    <property type="match status" value="1"/>
</dbReference>
<organism evidence="2 3">
    <name type="scientific">Roseateles oligotrophus</name>
    <dbReference type="NCBI Taxonomy" id="1769250"/>
    <lineage>
        <taxon>Bacteria</taxon>
        <taxon>Pseudomonadati</taxon>
        <taxon>Pseudomonadota</taxon>
        <taxon>Betaproteobacteria</taxon>
        <taxon>Burkholderiales</taxon>
        <taxon>Sphaerotilaceae</taxon>
        <taxon>Roseateles</taxon>
    </lineage>
</organism>
<evidence type="ECO:0000313" key="2">
    <source>
        <dbReference type="EMBL" id="MCV2371025.1"/>
    </source>
</evidence>
<protein>
    <submittedName>
        <fullName evidence="2">Sulfur oxidation c-type cytochrome SoxX</fullName>
    </submittedName>
</protein>
<dbReference type="PROSITE" id="PS51257">
    <property type="entry name" value="PROKAR_LIPOPROTEIN"/>
    <property type="match status" value="1"/>
</dbReference>
<proteinExistence type="predicted"/>
<comment type="caution">
    <text evidence="2">The sequence shown here is derived from an EMBL/GenBank/DDBJ whole genome shotgun (WGS) entry which is preliminary data.</text>
</comment>
<dbReference type="RefSeq" id="WP_263573606.1">
    <property type="nucleotide sequence ID" value="NZ_JAJIRN010000012.1"/>
</dbReference>
<feature type="chain" id="PRO_5045996297" evidence="1">
    <location>
        <begin position="21"/>
        <end position="218"/>
    </location>
</feature>
<dbReference type="Proteomes" id="UP001209701">
    <property type="component" value="Unassembled WGS sequence"/>
</dbReference>
<keyword evidence="1" id="KW-0732">Signal</keyword>
<dbReference type="EMBL" id="JAJIRN010000012">
    <property type="protein sequence ID" value="MCV2371025.1"/>
    <property type="molecule type" value="Genomic_DNA"/>
</dbReference>
<keyword evidence="3" id="KW-1185">Reference proteome</keyword>
<evidence type="ECO:0000313" key="3">
    <source>
        <dbReference type="Proteomes" id="UP001209701"/>
    </source>
</evidence>
<name>A0ABT2YLS7_9BURK</name>
<dbReference type="InterPro" id="IPR030999">
    <property type="entry name" value="Thiosulf_SoxX"/>
</dbReference>